<dbReference type="RefSeq" id="WP_006843691.1">
    <property type="nucleotide sequence ID" value="NZ_AQWJ01000009.1"/>
</dbReference>
<keyword evidence="3" id="KW-1185">Reference proteome</keyword>
<proteinExistence type="predicted"/>
<dbReference type="AlphaFoldDB" id="F8X1S3"/>
<dbReference type="Pfam" id="PF01381">
    <property type="entry name" value="HTH_3"/>
    <property type="match status" value="1"/>
</dbReference>
<dbReference type="GeneID" id="78082949"/>
<reference evidence="2 3" key="1">
    <citation type="submission" date="2011-04" db="EMBL/GenBank/DDBJ databases">
        <title>The Genome Sequence of Dysgonomonas mossii DSM 22836.</title>
        <authorList>
            <consortium name="The Broad Institute Genome Sequencing Platform"/>
            <person name="Earl A."/>
            <person name="Ward D."/>
            <person name="Feldgarden M."/>
            <person name="Gevers D."/>
            <person name="Pudlo N."/>
            <person name="Martens E."/>
            <person name="Allen-Vercoe E."/>
            <person name="Young S.K."/>
            <person name="Zeng Q."/>
            <person name="Gargeya S."/>
            <person name="Fitzgerald M."/>
            <person name="Haas B."/>
            <person name="Abouelleil A."/>
            <person name="Alvarado L."/>
            <person name="Arachchi H.M."/>
            <person name="Berlin A."/>
            <person name="Brown A."/>
            <person name="Chapman S.B."/>
            <person name="Chen Z."/>
            <person name="Dunbar C."/>
            <person name="Freedman E."/>
            <person name="Gearin G."/>
            <person name="Gellesch M."/>
            <person name="Goldberg J."/>
            <person name="Griggs A."/>
            <person name="Gujja S."/>
            <person name="Heiman D."/>
            <person name="Howarth C."/>
            <person name="Larson L."/>
            <person name="Lui A."/>
            <person name="MacDonald P.J.P."/>
            <person name="Mehta T."/>
            <person name="Montmayeur A."/>
            <person name="Murphy C."/>
            <person name="Neiman D."/>
            <person name="Pearson M."/>
            <person name="Priest M."/>
            <person name="Roberts A."/>
            <person name="Saif S."/>
            <person name="Shea T."/>
            <person name="Shenoy N."/>
            <person name="Sisk P."/>
            <person name="Stolte C."/>
            <person name="Sykes S."/>
            <person name="Yandava C."/>
            <person name="Wortman J."/>
            <person name="Nusbaum C."/>
            <person name="Birren B."/>
        </authorList>
    </citation>
    <scope>NUCLEOTIDE SEQUENCE [LARGE SCALE GENOMIC DNA]</scope>
    <source>
        <strain evidence="2 3">DSM 22836</strain>
    </source>
</reference>
<dbReference type="Gene3D" id="1.10.260.40">
    <property type="entry name" value="lambda repressor-like DNA-binding domains"/>
    <property type="match status" value="1"/>
</dbReference>
<dbReference type="OrthoDB" id="129830at2"/>
<dbReference type="SMART" id="SM00530">
    <property type="entry name" value="HTH_XRE"/>
    <property type="match status" value="1"/>
</dbReference>
<dbReference type="SUPFAM" id="SSF47413">
    <property type="entry name" value="lambda repressor-like DNA-binding domains"/>
    <property type="match status" value="1"/>
</dbReference>
<dbReference type="InterPro" id="IPR001387">
    <property type="entry name" value="Cro/C1-type_HTH"/>
</dbReference>
<dbReference type="HOGENOM" id="CLU_153788_4_0_10"/>
<dbReference type="InterPro" id="IPR010982">
    <property type="entry name" value="Lambda_DNA-bd_dom_sf"/>
</dbReference>
<feature type="domain" description="HTH cro/C1-type" evidence="1">
    <location>
        <begin position="22"/>
        <end position="42"/>
    </location>
</feature>
<evidence type="ECO:0000313" key="3">
    <source>
        <dbReference type="Proteomes" id="UP000006420"/>
    </source>
</evidence>
<organism evidence="2 3">
    <name type="scientific">Dysgonomonas mossii DSM 22836</name>
    <dbReference type="NCBI Taxonomy" id="742767"/>
    <lineage>
        <taxon>Bacteria</taxon>
        <taxon>Pseudomonadati</taxon>
        <taxon>Bacteroidota</taxon>
        <taxon>Bacteroidia</taxon>
        <taxon>Bacteroidales</taxon>
        <taxon>Dysgonomonadaceae</taxon>
        <taxon>Dysgonomonas</taxon>
    </lineage>
</organism>
<dbReference type="Proteomes" id="UP000006420">
    <property type="component" value="Unassembled WGS sequence"/>
</dbReference>
<sequence>MDINTIINNSPDTIQRGIADRVKERRLELNLTQKAFAKRAGVGYDAFRKFENTGEITLRNLILCAIALDDAEAFTELFNKKSYQSIDDLLKTQETKKRKRGSRNE</sequence>
<evidence type="ECO:0000259" key="1">
    <source>
        <dbReference type="PROSITE" id="PS50943"/>
    </source>
</evidence>
<dbReference type="CDD" id="cd00093">
    <property type="entry name" value="HTH_XRE"/>
    <property type="match status" value="1"/>
</dbReference>
<dbReference type="PROSITE" id="PS50943">
    <property type="entry name" value="HTH_CROC1"/>
    <property type="match status" value="1"/>
</dbReference>
<gene>
    <name evidence="2" type="ORF">HMPREF9456_02321</name>
</gene>
<name>F8X1S3_9BACT</name>
<evidence type="ECO:0000313" key="2">
    <source>
        <dbReference type="EMBL" id="EGK06057.1"/>
    </source>
</evidence>
<dbReference type="GO" id="GO:0003677">
    <property type="term" value="F:DNA binding"/>
    <property type="evidence" value="ECO:0007669"/>
    <property type="project" value="InterPro"/>
</dbReference>
<comment type="caution">
    <text evidence="2">The sequence shown here is derived from an EMBL/GenBank/DDBJ whole genome shotgun (WGS) entry which is preliminary data.</text>
</comment>
<protein>
    <recommendedName>
        <fullName evidence="1">HTH cro/C1-type domain-containing protein</fullName>
    </recommendedName>
</protein>
<accession>F8X1S3</accession>
<dbReference type="EMBL" id="ADLW01000010">
    <property type="protein sequence ID" value="EGK06057.1"/>
    <property type="molecule type" value="Genomic_DNA"/>
</dbReference>
<dbReference type="STRING" id="742767.HMPREF9456_02321"/>
<dbReference type="eggNOG" id="COG1396">
    <property type="taxonomic scope" value="Bacteria"/>
</dbReference>